<dbReference type="InterPro" id="IPR036983">
    <property type="entry name" value="AIM24_sf"/>
</dbReference>
<comment type="caution">
    <text evidence="1">The sequence shown here is derived from an EMBL/GenBank/DDBJ whole genome shotgun (WGS) entry which is preliminary data.</text>
</comment>
<dbReference type="PANTHER" id="PTHR38074:SF1">
    <property type="entry name" value="ALTERED INHERITANCE OF MITOCHONDRIA PROTEIN 24, MITOCHONDRIAL"/>
    <property type="match status" value="1"/>
</dbReference>
<keyword evidence="2" id="KW-1185">Reference proteome</keyword>
<accession>A0ABS4F1F2</accession>
<dbReference type="InterPro" id="IPR016031">
    <property type="entry name" value="Trp_RNA-bd_attenuator-like_dom"/>
</dbReference>
<name>A0ABS4F1F2_9CLOT</name>
<evidence type="ECO:0000313" key="1">
    <source>
        <dbReference type="EMBL" id="MBP1890073.1"/>
    </source>
</evidence>
<dbReference type="RefSeq" id="WP_209797000.1">
    <property type="nucleotide sequence ID" value="NZ_JAGGJZ010000004.1"/>
</dbReference>
<dbReference type="InterPro" id="IPR002838">
    <property type="entry name" value="AIM24"/>
</dbReference>
<dbReference type="Pfam" id="PF01987">
    <property type="entry name" value="AIM24"/>
    <property type="match status" value="1"/>
</dbReference>
<dbReference type="EMBL" id="JAGGJZ010000004">
    <property type="protein sequence ID" value="MBP1890073.1"/>
    <property type="molecule type" value="Genomic_DNA"/>
</dbReference>
<organism evidence="1 2">
    <name type="scientific">Clostridium moniliforme</name>
    <dbReference type="NCBI Taxonomy" id="39489"/>
    <lineage>
        <taxon>Bacteria</taxon>
        <taxon>Bacillati</taxon>
        <taxon>Bacillota</taxon>
        <taxon>Clostridia</taxon>
        <taxon>Eubacteriales</taxon>
        <taxon>Clostridiaceae</taxon>
        <taxon>Clostridium</taxon>
    </lineage>
</organism>
<evidence type="ECO:0000313" key="2">
    <source>
        <dbReference type="Proteomes" id="UP000783390"/>
    </source>
</evidence>
<dbReference type="Proteomes" id="UP000783390">
    <property type="component" value="Unassembled WGS sequence"/>
</dbReference>
<sequence>MRTSLKFENKLTMIAQMTNDSRFQVLEYDELKGATEVDTAFDLNTINKSGIKLKQIRILLDDSKVKIESGALSYMKGDIDIINKTGGVLGLSKKFISSKLTGEEMFKPIYSGKGEIFLEPSFKHYALIELEDDWIVVDDGLFLACEEGVELSPISQKNISSMLFGKEGLFQTKIYGSGIVALELPVPEDEIFRCKLNNDTLKVDGSFAILRSGDIEFSVEKSATTIIGSTTSGEGLLNVYRGTGDVWLVPTKVIYDKMRELNVKENFKDEDFNEK</sequence>
<dbReference type="PANTHER" id="PTHR38074">
    <property type="entry name" value="ALTERED INHERITANCE OF MITOCHONDRIA PROTEIN 24, MITOCHONDRIAL"/>
    <property type="match status" value="1"/>
</dbReference>
<dbReference type="SUPFAM" id="SSF51219">
    <property type="entry name" value="TRAP-like"/>
    <property type="match status" value="1"/>
</dbReference>
<proteinExistence type="predicted"/>
<reference evidence="1 2" key="1">
    <citation type="submission" date="2021-03" db="EMBL/GenBank/DDBJ databases">
        <title>Genomic Encyclopedia of Type Strains, Phase IV (KMG-IV): sequencing the most valuable type-strain genomes for metagenomic binning, comparative biology and taxonomic classification.</title>
        <authorList>
            <person name="Goeker M."/>
        </authorList>
    </citation>
    <scope>NUCLEOTIDE SEQUENCE [LARGE SCALE GENOMIC DNA]</scope>
    <source>
        <strain evidence="1 2">DSM 3984</strain>
    </source>
</reference>
<protein>
    <submittedName>
        <fullName evidence="1">Uncharacterized protein (AIM24 family)</fullName>
    </submittedName>
</protein>
<dbReference type="Gene3D" id="3.60.160.10">
    <property type="entry name" value="Mitochondrial biogenesis AIM24"/>
    <property type="match status" value="1"/>
</dbReference>
<gene>
    <name evidence="1" type="ORF">J2Z53_001657</name>
</gene>